<dbReference type="GO" id="GO:0005829">
    <property type="term" value="C:cytosol"/>
    <property type="evidence" value="ECO:0007669"/>
    <property type="project" value="TreeGrafter"/>
</dbReference>
<dbReference type="EMBL" id="CP000813">
    <property type="protein sequence ID" value="ALS35535.1"/>
    <property type="molecule type" value="Genomic_DNA"/>
</dbReference>
<accession>A0A0U2NLZ6</accession>
<evidence type="ECO:0000313" key="3">
    <source>
        <dbReference type="EMBL" id="ALS35535.1"/>
    </source>
</evidence>
<evidence type="ECO:0000256" key="1">
    <source>
        <dbReference type="ARBA" id="ARBA00023125"/>
    </source>
</evidence>
<dbReference type="Gene3D" id="1.10.260.40">
    <property type="entry name" value="lambda repressor-like DNA-binding domains"/>
    <property type="match status" value="1"/>
</dbReference>
<reference evidence="3 4" key="3">
    <citation type="journal article" date="2013" name="PLoS ONE">
        <title>Candidate genes that may be responsible for the unusual resistances exhibited by Bacillus pumilus SAFR-032 spores.</title>
        <authorList>
            <person name="Tirumalai M.R."/>
            <person name="Rastogi R."/>
            <person name="Zamani N."/>
            <person name="O'Bryant Williams E."/>
            <person name="Allen S."/>
            <person name="Diouf F."/>
            <person name="Kwende S."/>
            <person name="Weinstock G.M."/>
            <person name="Venkateswaran K.J."/>
            <person name="Fox G.E."/>
        </authorList>
    </citation>
    <scope>NUCLEOTIDE SEQUENCE [LARGE SCALE GENOMIC DNA]</scope>
    <source>
        <strain evidence="3 4">SAFR-032</strain>
    </source>
</reference>
<name>A0A0U2NLZ6_BACP2</name>
<reference evidence="3 4" key="2">
    <citation type="journal article" date="2013" name="Extremophiles">
        <title>An ICEBs1-like element may be associated with the extreme radiation and desiccation resistance of Bacillus pumilus SAFR-032 spores.</title>
        <authorList>
            <person name="Tirumalai M.R."/>
            <person name="Fox G.E."/>
        </authorList>
    </citation>
    <scope>NUCLEOTIDE SEQUENCE [LARGE SCALE GENOMIC DNA]</scope>
    <source>
        <strain evidence="3 4">SAFR-032</strain>
    </source>
</reference>
<protein>
    <recommendedName>
        <fullName evidence="2">HTH cro/C1-type domain-containing protein</fullName>
    </recommendedName>
</protein>
<proteinExistence type="predicted"/>
<dbReference type="CDD" id="cd00093">
    <property type="entry name" value="HTH_XRE"/>
    <property type="match status" value="1"/>
</dbReference>
<dbReference type="PANTHER" id="PTHR46797">
    <property type="entry name" value="HTH-TYPE TRANSCRIPTIONAL REGULATOR"/>
    <property type="match status" value="1"/>
</dbReference>
<dbReference type="InterPro" id="IPR010982">
    <property type="entry name" value="Lambda_DNA-bd_dom_sf"/>
</dbReference>
<organism evidence="3 4">
    <name type="scientific">Bacillus pumilus (strain SAFR-032)</name>
    <dbReference type="NCBI Taxonomy" id="315750"/>
    <lineage>
        <taxon>Bacteria</taxon>
        <taxon>Bacillati</taxon>
        <taxon>Bacillota</taxon>
        <taxon>Bacilli</taxon>
        <taxon>Bacillales</taxon>
        <taxon>Bacillaceae</taxon>
        <taxon>Bacillus</taxon>
    </lineage>
</organism>
<dbReference type="GO" id="GO:0003700">
    <property type="term" value="F:DNA-binding transcription factor activity"/>
    <property type="evidence" value="ECO:0007669"/>
    <property type="project" value="TreeGrafter"/>
</dbReference>
<evidence type="ECO:0000259" key="2">
    <source>
        <dbReference type="PROSITE" id="PS50943"/>
    </source>
</evidence>
<gene>
    <name evidence="3" type="ordered locus">BPUM_0551</name>
</gene>
<dbReference type="PROSITE" id="PS50943">
    <property type="entry name" value="HTH_CROC1"/>
    <property type="match status" value="1"/>
</dbReference>
<dbReference type="SMART" id="SM00530">
    <property type="entry name" value="HTH_XRE"/>
    <property type="match status" value="1"/>
</dbReference>
<dbReference type="GO" id="GO:0003677">
    <property type="term" value="F:DNA binding"/>
    <property type="evidence" value="ECO:0007669"/>
    <property type="project" value="UniProtKB-KW"/>
</dbReference>
<dbReference type="STRING" id="315750.BPUM_0551"/>
<dbReference type="OrthoDB" id="9781521at2"/>
<dbReference type="KEGG" id="bpu:BPUM_0551"/>
<dbReference type="SUPFAM" id="SSF47413">
    <property type="entry name" value="lambda repressor-like DNA-binding domains"/>
    <property type="match status" value="1"/>
</dbReference>
<dbReference type="Pfam" id="PF01381">
    <property type="entry name" value="HTH_3"/>
    <property type="match status" value="1"/>
</dbReference>
<dbReference type="RefSeq" id="WP_049754895.1">
    <property type="nucleotide sequence ID" value="NC_009848.4"/>
</dbReference>
<dbReference type="AlphaFoldDB" id="A0A0U2NLZ6"/>
<reference evidence="3 4" key="1">
    <citation type="journal article" date="2007" name="PLoS ONE">
        <title>Paradoxical DNA repair and peroxide resistance gene conservation in Bacillus pumilus SAFR-032.</title>
        <authorList>
            <person name="Gioia J."/>
            <person name="Yerrapragada S."/>
            <person name="Qin X."/>
            <person name="Jiang H."/>
            <person name="Igboeli O.C."/>
            <person name="Muzny D."/>
            <person name="Dugan-Rocha S."/>
            <person name="Ding Y."/>
            <person name="Hawes A."/>
            <person name="Liu W."/>
            <person name="Perez L."/>
            <person name="Kovar C."/>
            <person name="Dinh H."/>
            <person name="Lee S."/>
            <person name="Nazareth L."/>
            <person name="Blyth P."/>
            <person name="Holder M."/>
            <person name="Buhay C."/>
            <person name="Tirumalai M.R."/>
            <person name="Liu Y."/>
            <person name="Dasgupta I."/>
            <person name="Bokhetache L."/>
            <person name="Fujita M."/>
            <person name="Karouia F."/>
            <person name="Eswara Moorthy P."/>
            <person name="Siefert J."/>
            <person name="Uzman A."/>
            <person name="Buzumbo P."/>
            <person name="Verma A."/>
            <person name="Zwiya H."/>
            <person name="McWilliams B.D."/>
            <person name="Olowu A."/>
            <person name="Clinkenbeard K.D."/>
            <person name="Newcombe D."/>
            <person name="Golebiewski L."/>
            <person name="Petrosino J.F."/>
            <person name="Nicholson W.L."/>
            <person name="Fox G.E."/>
            <person name="Venkateswaran K."/>
            <person name="Highlander S.K."/>
            <person name="Weinstock G.M."/>
        </authorList>
    </citation>
    <scope>NUCLEOTIDE SEQUENCE [LARGE SCALE GENOMIC DNA]</scope>
    <source>
        <strain evidence="3 4">SAFR-032</strain>
    </source>
</reference>
<sequence>MNVGAFVKKVRKEYFLTQEQFSMRLGVSNSYISKIERNKVNPSLKFLKILSKEFSVPLQNFLNENRHIYQLLMVSRKTNLLK</sequence>
<feature type="domain" description="HTH cro/C1-type" evidence="2">
    <location>
        <begin position="7"/>
        <end position="61"/>
    </location>
</feature>
<dbReference type="InterPro" id="IPR001387">
    <property type="entry name" value="Cro/C1-type_HTH"/>
</dbReference>
<dbReference type="GeneID" id="99613790"/>
<dbReference type="PANTHER" id="PTHR46797:SF1">
    <property type="entry name" value="METHYLPHOSPHONATE SYNTHASE"/>
    <property type="match status" value="1"/>
</dbReference>
<evidence type="ECO:0000313" key="4">
    <source>
        <dbReference type="Proteomes" id="UP000001355"/>
    </source>
</evidence>
<dbReference type="Proteomes" id="UP000001355">
    <property type="component" value="Chromosome"/>
</dbReference>
<dbReference type="InterPro" id="IPR050807">
    <property type="entry name" value="TransReg_Diox_bact_type"/>
</dbReference>
<keyword evidence="4" id="KW-1185">Reference proteome</keyword>
<keyword evidence="1" id="KW-0238">DNA-binding</keyword>